<feature type="domain" description="Ubiquitin-like" evidence="1">
    <location>
        <begin position="96"/>
        <end position="167"/>
    </location>
</feature>
<dbReference type="PRINTS" id="PR00348">
    <property type="entry name" value="UBIQUITIN"/>
</dbReference>
<dbReference type="InterPro" id="IPR019956">
    <property type="entry name" value="Ubiquitin_dom"/>
</dbReference>
<comment type="caution">
    <text evidence="2">The sequence shown here is derived from an EMBL/GenBank/DDBJ whole genome shotgun (WGS) entry which is preliminary data.</text>
</comment>
<sequence length="172" mass="19478">MGKKLLVFVRGSRRAVILRPETYKDAIEAAKDLFNISSSYGELILKTKDLEICEDKLVEITPETWNVVCEEARAVEVIDKYDVLPCKFASSPEPSIHVVVETVSGDTTSHNLKEDDTIAFLKHRIEFVDGPPVRFQRMFLDGDELEDNHTLADCGFQPDSTVFLEMKLIRTS</sequence>
<keyword evidence="3" id="KW-1185">Reference proteome</keyword>
<gene>
    <name evidence="2" type="primary">ISG15_2</name>
    <name evidence="2" type="ORF">VKT23_019639</name>
</gene>
<dbReference type="Pfam" id="PF00240">
    <property type="entry name" value="ubiquitin"/>
    <property type="match status" value="1"/>
</dbReference>
<dbReference type="SMART" id="SM00213">
    <property type="entry name" value="UBQ"/>
    <property type="match status" value="1"/>
</dbReference>
<organism evidence="2 3">
    <name type="scientific">Marasmiellus scandens</name>
    <dbReference type="NCBI Taxonomy" id="2682957"/>
    <lineage>
        <taxon>Eukaryota</taxon>
        <taxon>Fungi</taxon>
        <taxon>Dikarya</taxon>
        <taxon>Basidiomycota</taxon>
        <taxon>Agaricomycotina</taxon>
        <taxon>Agaricomycetes</taxon>
        <taxon>Agaricomycetidae</taxon>
        <taxon>Agaricales</taxon>
        <taxon>Marasmiineae</taxon>
        <taxon>Omphalotaceae</taxon>
        <taxon>Marasmiellus</taxon>
    </lineage>
</organism>
<dbReference type="EMBL" id="JBANRG010000106">
    <property type="protein sequence ID" value="KAK7435517.1"/>
    <property type="molecule type" value="Genomic_DNA"/>
</dbReference>
<dbReference type="SUPFAM" id="SSF54236">
    <property type="entry name" value="Ubiquitin-like"/>
    <property type="match status" value="1"/>
</dbReference>
<evidence type="ECO:0000259" key="1">
    <source>
        <dbReference type="PROSITE" id="PS50053"/>
    </source>
</evidence>
<dbReference type="PROSITE" id="PS50053">
    <property type="entry name" value="UBIQUITIN_2"/>
    <property type="match status" value="1"/>
</dbReference>
<evidence type="ECO:0000313" key="3">
    <source>
        <dbReference type="Proteomes" id="UP001498398"/>
    </source>
</evidence>
<reference evidence="2 3" key="1">
    <citation type="submission" date="2024-01" db="EMBL/GenBank/DDBJ databases">
        <title>A draft genome for the cacao thread blight pathogen Marasmiellus scandens.</title>
        <authorList>
            <person name="Baruah I.K."/>
            <person name="Leung J."/>
            <person name="Bukari Y."/>
            <person name="Amoako-Attah I."/>
            <person name="Meinhardt L.W."/>
            <person name="Bailey B.A."/>
            <person name="Cohen S.P."/>
        </authorList>
    </citation>
    <scope>NUCLEOTIDE SEQUENCE [LARGE SCALE GENOMIC DNA]</scope>
    <source>
        <strain evidence="2 3">GH-19</strain>
    </source>
</reference>
<proteinExistence type="predicted"/>
<dbReference type="InterPro" id="IPR000626">
    <property type="entry name" value="Ubiquitin-like_dom"/>
</dbReference>
<evidence type="ECO:0000313" key="2">
    <source>
        <dbReference type="EMBL" id="KAK7435517.1"/>
    </source>
</evidence>
<name>A0ABR1IL18_9AGAR</name>
<dbReference type="InterPro" id="IPR029071">
    <property type="entry name" value="Ubiquitin-like_domsf"/>
</dbReference>
<accession>A0ABR1IL18</accession>
<dbReference type="Gene3D" id="3.10.20.90">
    <property type="entry name" value="Phosphatidylinositol 3-kinase Catalytic Subunit, Chain A, domain 1"/>
    <property type="match status" value="1"/>
</dbReference>
<dbReference type="CDD" id="cd17039">
    <property type="entry name" value="Ubl_ubiquitin_like"/>
    <property type="match status" value="1"/>
</dbReference>
<dbReference type="Proteomes" id="UP001498398">
    <property type="component" value="Unassembled WGS sequence"/>
</dbReference>
<protein>
    <submittedName>
        <fullName evidence="2">Isg15 ubiquitin-like modifier</fullName>
    </submittedName>
</protein>